<dbReference type="GO" id="GO:0008757">
    <property type="term" value="F:S-adenosylmethionine-dependent methyltransferase activity"/>
    <property type="evidence" value="ECO:0007669"/>
    <property type="project" value="TreeGrafter"/>
</dbReference>
<dbReference type="PROSITE" id="PS51682">
    <property type="entry name" value="SAM_OMT_I"/>
    <property type="match status" value="1"/>
</dbReference>
<evidence type="ECO:0000256" key="1">
    <source>
        <dbReference type="ARBA" id="ARBA00022603"/>
    </source>
</evidence>
<comment type="similarity">
    <text evidence="4">Belongs to the class I-like SAM-binding methyltransferase superfamily. Cation-dependent O-methyltransferase family.</text>
</comment>
<dbReference type="AlphaFoldDB" id="A0A1I7XJW5"/>
<dbReference type="Gene3D" id="3.40.50.150">
    <property type="entry name" value="Vaccinia Virus protein VP39"/>
    <property type="match status" value="1"/>
</dbReference>
<keyword evidence="2" id="KW-0808">Transferase</keyword>
<evidence type="ECO:0000256" key="4">
    <source>
        <dbReference type="ARBA" id="ARBA00023453"/>
    </source>
</evidence>
<protein>
    <submittedName>
        <fullName evidence="6">Catechol O-methyltransferase domain-containing protein 1</fullName>
    </submittedName>
</protein>
<dbReference type="PANTHER" id="PTHR10509:SF93">
    <property type="entry name" value="CATECHOL O-METHYLTRANSFERASE DOMAIN-CONTAINING PROTEIN 1"/>
    <property type="match status" value="1"/>
</dbReference>
<dbReference type="InterPro" id="IPR029063">
    <property type="entry name" value="SAM-dependent_MTases_sf"/>
</dbReference>
<dbReference type="GO" id="GO:0032259">
    <property type="term" value="P:methylation"/>
    <property type="evidence" value="ECO:0007669"/>
    <property type="project" value="UniProtKB-KW"/>
</dbReference>
<accession>A0A1I7XJW5</accession>
<dbReference type="WBParaSite" id="Hba_17601">
    <property type="protein sequence ID" value="Hba_17601"/>
    <property type="gene ID" value="Hba_17601"/>
</dbReference>
<dbReference type="Pfam" id="PF01596">
    <property type="entry name" value="Methyltransf_3"/>
    <property type="match status" value="2"/>
</dbReference>
<proteinExistence type="inferred from homology"/>
<evidence type="ECO:0000313" key="6">
    <source>
        <dbReference type="WBParaSite" id="Hba_17601"/>
    </source>
</evidence>
<reference evidence="6" key="1">
    <citation type="submission" date="2016-11" db="UniProtKB">
        <authorList>
            <consortium name="WormBaseParasite"/>
        </authorList>
    </citation>
    <scope>IDENTIFICATION</scope>
</reference>
<evidence type="ECO:0000256" key="2">
    <source>
        <dbReference type="ARBA" id="ARBA00022679"/>
    </source>
</evidence>
<dbReference type="PANTHER" id="PTHR10509">
    <property type="entry name" value="O-METHYLTRANSFERASE-RELATED"/>
    <property type="match status" value="1"/>
</dbReference>
<name>A0A1I7XJW5_HETBA</name>
<organism evidence="5 6">
    <name type="scientific">Heterorhabditis bacteriophora</name>
    <name type="common">Entomopathogenic nematode worm</name>
    <dbReference type="NCBI Taxonomy" id="37862"/>
    <lineage>
        <taxon>Eukaryota</taxon>
        <taxon>Metazoa</taxon>
        <taxon>Ecdysozoa</taxon>
        <taxon>Nematoda</taxon>
        <taxon>Chromadorea</taxon>
        <taxon>Rhabditida</taxon>
        <taxon>Rhabditina</taxon>
        <taxon>Rhabditomorpha</taxon>
        <taxon>Strongyloidea</taxon>
        <taxon>Heterorhabditidae</taxon>
        <taxon>Heterorhabditis</taxon>
    </lineage>
</organism>
<keyword evidence="3" id="KW-0949">S-adenosyl-L-methionine</keyword>
<evidence type="ECO:0000313" key="5">
    <source>
        <dbReference type="Proteomes" id="UP000095283"/>
    </source>
</evidence>
<dbReference type="Proteomes" id="UP000095283">
    <property type="component" value="Unplaced"/>
</dbReference>
<sequence length="269" mass="30104">MSIVTKSYENSGNVIVDYCSKLSVRQHELQKELQELTIKSAPMAGMLGAPEVLTLGANFIQLIGAKNILDIGTFTGASALAWSLAAGDNGKVNFSSIFVLYSFPFSNILRCKAIYNGMSNEYFLCAIIQYPFQVLTLDINHDNYRKFGLPIIKKCEKTLKKIVTYEAPALNTLDQFLTEGREGTFDFVFIDADKENYPSYYERAVRLIKSGGVIMVDNALWNGRVAKDISTFDKSTKFINETNYIIFNDNRTNSSLINCGDGIHIAFKK</sequence>
<evidence type="ECO:0000256" key="3">
    <source>
        <dbReference type="ARBA" id="ARBA00022691"/>
    </source>
</evidence>
<keyword evidence="5" id="KW-1185">Reference proteome</keyword>
<dbReference type="SUPFAM" id="SSF53335">
    <property type="entry name" value="S-adenosyl-L-methionine-dependent methyltransferases"/>
    <property type="match status" value="2"/>
</dbReference>
<dbReference type="GO" id="GO:0008171">
    <property type="term" value="F:O-methyltransferase activity"/>
    <property type="evidence" value="ECO:0007669"/>
    <property type="project" value="InterPro"/>
</dbReference>
<keyword evidence="1" id="KW-0489">Methyltransferase</keyword>
<dbReference type="InterPro" id="IPR002935">
    <property type="entry name" value="SAM_O-MeTrfase"/>
</dbReference>
<dbReference type="InterPro" id="IPR050362">
    <property type="entry name" value="Cation-dep_OMT"/>
</dbReference>